<evidence type="ECO:0000256" key="1">
    <source>
        <dbReference type="ARBA" id="ARBA00023157"/>
    </source>
</evidence>
<protein>
    <recommendedName>
        <fullName evidence="2">Peptidase M12B propeptide domain-containing protein</fullName>
    </recommendedName>
</protein>
<dbReference type="AlphaFoldDB" id="A0A8S3YTZ0"/>
<dbReference type="OrthoDB" id="10035764at2759"/>
<dbReference type="Pfam" id="PF01562">
    <property type="entry name" value="Pep_M12B_propep"/>
    <property type="match status" value="1"/>
</dbReference>
<name>A0A8S3YTZ0_9EUPU</name>
<comment type="caution">
    <text evidence="3">The sequence shown here is derived from an EMBL/GenBank/DDBJ whole genome shotgun (WGS) entry which is preliminary data.</text>
</comment>
<evidence type="ECO:0000313" key="3">
    <source>
        <dbReference type="EMBL" id="CAG5118620.1"/>
    </source>
</evidence>
<feature type="non-terminal residue" evidence="3">
    <location>
        <position position="1"/>
    </location>
</feature>
<proteinExistence type="predicted"/>
<organism evidence="3 4">
    <name type="scientific">Candidula unifasciata</name>
    <dbReference type="NCBI Taxonomy" id="100452"/>
    <lineage>
        <taxon>Eukaryota</taxon>
        <taxon>Metazoa</taxon>
        <taxon>Spiralia</taxon>
        <taxon>Lophotrochozoa</taxon>
        <taxon>Mollusca</taxon>
        <taxon>Gastropoda</taxon>
        <taxon>Heterobranchia</taxon>
        <taxon>Euthyneura</taxon>
        <taxon>Panpulmonata</taxon>
        <taxon>Eupulmonata</taxon>
        <taxon>Stylommatophora</taxon>
        <taxon>Helicina</taxon>
        <taxon>Helicoidea</taxon>
        <taxon>Geomitridae</taxon>
        <taxon>Candidula</taxon>
    </lineage>
</organism>
<keyword evidence="4" id="KW-1185">Reference proteome</keyword>
<evidence type="ECO:0000259" key="2">
    <source>
        <dbReference type="Pfam" id="PF01562"/>
    </source>
</evidence>
<dbReference type="Proteomes" id="UP000678393">
    <property type="component" value="Unassembled WGS sequence"/>
</dbReference>
<feature type="domain" description="Peptidase M12B propeptide" evidence="2">
    <location>
        <begin position="10"/>
        <end position="125"/>
    </location>
</feature>
<sequence>DILSQLNHFETIIPQLVDPHGTFISYDVTHNSALRHLNLEHQRNKRWAGQGSSKPSRSTNFFLDDTDQIGRSSVFYKLSAYGREFHFNLTLNTQLLTKDFAVELWGNSNAARSTDQVWDCHYVGTSIRGDNVEAAISNCNGLVSVFF</sequence>
<accession>A0A8S3YTZ0</accession>
<dbReference type="EMBL" id="CAJHNH020000581">
    <property type="protein sequence ID" value="CAG5118620.1"/>
    <property type="molecule type" value="Genomic_DNA"/>
</dbReference>
<evidence type="ECO:0000313" key="4">
    <source>
        <dbReference type="Proteomes" id="UP000678393"/>
    </source>
</evidence>
<reference evidence="3" key="1">
    <citation type="submission" date="2021-04" db="EMBL/GenBank/DDBJ databases">
        <authorList>
            <consortium name="Molecular Ecology Group"/>
        </authorList>
    </citation>
    <scope>NUCLEOTIDE SEQUENCE</scope>
</reference>
<dbReference type="InterPro" id="IPR002870">
    <property type="entry name" value="Peptidase_M12B_N"/>
</dbReference>
<gene>
    <name evidence="3" type="ORF">CUNI_LOCUS4178</name>
</gene>
<keyword evidence="1" id="KW-1015">Disulfide bond</keyword>